<organism evidence="2 3">
    <name type="scientific">Malassezia sympodialis (strain ATCC 42132)</name>
    <name type="common">Atopic eczema-associated yeast</name>
    <dbReference type="NCBI Taxonomy" id="1230383"/>
    <lineage>
        <taxon>Eukaryota</taxon>
        <taxon>Fungi</taxon>
        <taxon>Dikarya</taxon>
        <taxon>Basidiomycota</taxon>
        <taxon>Ustilaginomycotina</taxon>
        <taxon>Malasseziomycetes</taxon>
        <taxon>Malasseziales</taxon>
        <taxon>Malasseziaceae</taxon>
        <taxon>Malassezia</taxon>
    </lineage>
</organism>
<name>A0A1M8A480_MALS4</name>
<dbReference type="GO" id="GO:0005524">
    <property type="term" value="F:ATP binding"/>
    <property type="evidence" value="ECO:0007669"/>
    <property type="project" value="InterPro"/>
</dbReference>
<dbReference type="EMBL" id="LT671822">
    <property type="protein sequence ID" value="SHO77246.1"/>
    <property type="molecule type" value="Genomic_DNA"/>
</dbReference>
<dbReference type="SUPFAM" id="SSF52540">
    <property type="entry name" value="P-loop containing nucleoside triphosphate hydrolases"/>
    <property type="match status" value="1"/>
</dbReference>
<feature type="domain" description="Phosphoribulokinase/uridine kinase" evidence="1">
    <location>
        <begin position="27"/>
        <end position="178"/>
    </location>
</feature>
<proteinExistence type="predicted"/>
<gene>
    <name evidence="2" type="ORF">MSYG_1587</name>
</gene>
<evidence type="ECO:0000313" key="2">
    <source>
        <dbReference type="EMBL" id="SHO77246.1"/>
    </source>
</evidence>
<dbReference type="InterPro" id="IPR027417">
    <property type="entry name" value="P-loop_NTPase"/>
</dbReference>
<dbReference type="Proteomes" id="UP000186303">
    <property type="component" value="Chromosome 2"/>
</dbReference>
<reference evidence="3" key="1">
    <citation type="journal article" date="2017" name="Nucleic Acids Res.">
        <title>Proteogenomics produces comprehensive and highly accurate protein-coding gene annotation in a complete genome assembly of Malassezia sympodialis.</title>
        <authorList>
            <person name="Zhu Y."/>
            <person name="Engstroem P.G."/>
            <person name="Tellgren-Roth C."/>
            <person name="Baudo C.D."/>
            <person name="Kennell J.C."/>
            <person name="Sun S."/>
            <person name="Billmyre R.B."/>
            <person name="Schroeder M.S."/>
            <person name="Andersson A."/>
            <person name="Holm T."/>
            <person name="Sigurgeirsson B."/>
            <person name="Wu G."/>
            <person name="Sankaranarayanan S.R."/>
            <person name="Siddharthan R."/>
            <person name="Sanyal K."/>
            <person name="Lundeberg J."/>
            <person name="Nystedt B."/>
            <person name="Boekhout T."/>
            <person name="Dawson T.L. Jr."/>
            <person name="Heitman J."/>
            <person name="Scheynius A."/>
            <person name="Lehtioe J."/>
        </authorList>
    </citation>
    <scope>NUCLEOTIDE SEQUENCE [LARGE SCALE GENOMIC DNA]</scope>
    <source>
        <strain evidence="3">ATCC 42132</strain>
    </source>
</reference>
<dbReference type="GO" id="GO:0016301">
    <property type="term" value="F:kinase activity"/>
    <property type="evidence" value="ECO:0007669"/>
    <property type="project" value="UniProtKB-KW"/>
</dbReference>
<dbReference type="VEuPathDB" id="FungiDB:MSYG_1587"/>
<dbReference type="InterPro" id="IPR006083">
    <property type="entry name" value="PRK/URK"/>
</dbReference>
<accession>A0A1M8A480</accession>
<evidence type="ECO:0000259" key="1">
    <source>
        <dbReference type="Pfam" id="PF00485"/>
    </source>
</evidence>
<dbReference type="OMA" id="EVWFVEV"/>
<sequence length="198" mass="22346">MDELTARLADEVLSMYDVTSSQRRCMLGLAGVPGSGKSTLAKRLTARLNEVHAGSCVCIGMDGWHYTRSQLDQMEDPCEAHRRRGAAFTFDAESFVAFVQRAQDCLDVPIWAPAFSHADKDPVPDAIRIEPTHRVLLFEGLYCCLDEEPWVQAARCWDRAWFLHVSTQVARSRLIQRHLESGIVHDEADAAERGIRYQ</sequence>
<keyword evidence="2" id="KW-0808">Transferase</keyword>
<keyword evidence="3" id="KW-1185">Reference proteome</keyword>
<dbReference type="Pfam" id="PF00485">
    <property type="entry name" value="PRK"/>
    <property type="match status" value="1"/>
</dbReference>
<dbReference type="PANTHER" id="PTHR10285">
    <property type="entry name" value="URIDINE KINASE"/>
    <property type="match status" value="1"/>
</dbReference>
<dbReference type="STRING" id="1230383.A0A1M8A480"/>
<dbReference type="AlphaFoldDB" id="A0A1M8A480"/>
<protein>
    <submittedName>
        <fullName evidence="2">Similar to S.cerevisiae protein YFH7 (Putative kinase with similarity to the PRK/URK/PANK kinase subfamily)</fullName>
    </submittedName>
</protein>
<evidence type="ECO:0000313" key="3">
    <source>
        <dbReference type="Proteomes" id="UP000186303"/>
    </source>
</evidence>
<dbReference type="OrthoDB" id="6362633at2759"/>
<keyword evidence="2" id="KW-0418">Kinase</keyword>
<dbReference type="Gene3D" id="3.40.50.300">
    <property type="entry name" value="P-loop containing nucleotide triphosphate hydrolases"/>
    <property type="match status" value="3"/>
</dbReference>